<dbReference type="Pfam" id="PF14559">
    <property type="entry name" value="TPR_19"/>
    <property type="match status" value="1"/>
</dbReference>
<organism evidence="3">
    <name type="scientific">Tunturiibacter empetritectus</name>
    <dbReference type="NCBI Taxonomy" id="3069691"/>
    <lineage>
        <taxon>Bacteria</taxon>
        <taxon>Pseudomonadati</taxon>
        <taxon>Acidobacteriota</taxon>
        <taxon>Terriglobia</taxon>
        <taxon>Terriglobales</taxon>
        <taxon>Acidobacteriaceae</taxon>
        <taxon>Tunturiibacter</taxon>
    </lineage>
</organism>
<evidence type="ECO:0000256" key="1">
    <source>
        <dbReference type="PROSITE-ProRule" id="PRU00339"/>
    </source>
</evidence>
<dbReference type="RefSeq" id="WP_353068676.1">
    <property type="nucleotide sequence ID" value="NZ_CP132932.1"/>
</dbReference>
<dbReference type="SUPFAM" id="SSF48452">
    <property type="entry name" value="TPR-like"/>
    <property type="match status" value="2"/>
</dbReference>
<dbReference type="SMART" id="SM00028">
    <property type="entry name" value="TPR"/>
    <property type="match status" value="4"/>
</dbReference>
<evidence type="ECO:0000256" key="2">
    <source>
        <dbReference type="SAM" id="MobiDB-lite"/>
    </source>
</evidence>
<accession>A0AAU7ZAL7</accession>
<feature type="compositionally biased region" description="Polar residues" evidence="2">
    <location>
        <begin position="133"/>
        <end position="144"/>
    </location>
</feature>
<dbReference type="PROSITE" id="PS50005">
    <property type="entry name" value="TPR"/>
    <property type="match status" value="1"/>
</dbReference>
<dbReference type="Gene3D" id="1.25.40.10">
    <property type="entry name" value="Tetratricopeptide repeat domain"/>
    <property type="match status" value="2"/>
</dbReference>
<feature type="repeat" description="TPR" evidence="1">
    <location>
        <begin position="498"/>
        <end position="531"/>
    </location>
</feature>
<dbReference type="NCBIfam" id="NF047558">
    <property type="entry name" value="TPR_END_plus"/>
    <property type="match status" value="1"/>
</dbReference>
<gene>
    <name evidence="3" type="ORF">RBB75_16145</name>
</gene>
<dbReference type="KEGG" id="temp:RBB75_16145"/>
<dbReference type="PANTHER" id="PTHR12558:SF13">
    <property type="entry name" value="CELL DIVISION CYCLE PROTEIN 27 HOMOLOG"/>
    <property type="match status" value="1"/>
</dbReference>
<feature type="region of interest" description="Disordered" evidence="2">
    <location>
        <begin position="124"/>
        <end position="152"/>
    </location>
</feature>
<dbReference type="PANTHER" id="PTHR12558">
    <property type="entry name" value="CELL DIVISION CYCLE 16,23,27"/>
    <property type="match status" value="1"/>
</dbReference>
<name>A0AAU7ZAL7_9BACT</name>
<evidence type="ECO:0000313" key="3">
    <source>
        <dbReference type="EMBL" id="XCB25954.1"/>
    </source>
</evidence>
<dbReference type="EMBL" id="CP132932">
    <property type="protein sequence ID" value="XCB25954.1"/>
    <property type="molecule type" value="Genomic_DNA"/>
</dbReference>
<dbReference type="AlphaFoldDB" id="A0AAU7ZAL7"/>
<reference evidence="3" key="2">
    <citation type="journal article" date="2024" name="Environ. Microbiol.">
        <title>Genome analysis and description of Tunturibacter gen. nov. expands the diversity of Terriglobia in tundra soils.</title>
        <authorList>
            <person name="Messyasz A."/>
            <person name="Mannisto M.K."/>
            <person name="Kerkhof L.J."/>
            <person name="Haggblom M.M."/>
        </authorList>
    </citation>
    <scope>NUCLEOTIDE SEQUENCE</scope>
    <source>
        <strain evidence="3">M8UP23</strain>
    </source>
</reference>
<reference evidence="3" key="1">
    <citation type="submission" date="2023-08" db="EMBL/GenBank/DDBJ databases">
        <authorList>
            <person name="Messyasz A."/>
            <person name="Mannisto M.K."/>
            <person name="Kerkhof L.J."/>
            <person name="Haggblom M."/>
        </authorList>
    </citation>
    <scope>NUCLEOTIDE SEQUENCE</scope>
    <source>
        <strain evidence="3">M8UP23</strain>
    </source>
</reference>
<dbReference type="InterPro" id="IPR019734">
    <property type="entry name" value="TPR_rpt"/>
</dbReference>
<keyword evidence="1" id="KW-0802">TPR repeat</keyword>
<sequence length="666" mass="73274">MQGFWMLAFNATVDHTEVKLALERVLSSRVFTRAERSRRFLRYLMDAALSQPPVTVKEFTIAMDVFDRDASYDPSIDATVRVEASRLRARLREYYDDEGRDETLIIEVPKGGYTAVLRTRQTASPALPGQPAAASQSVSANQGQEDPRAPTPEAITAAREVGPRRRLWIAACGLLLVLAGVALGVRASRGRKQQGAIKPATLSLAILPIVNRTGDPKLDYLCDGLTDDLIRQLSQIPSLKMIARTAAFRYRQPTANPLEAGKALEAGRALKVGAVMTGELRRTTDHLSLVAELSDLADGTVLLDREYIVEDQDLRSAQAELQRDLIGKLHLESSALDPGRSLRSVTASPQAYQEFLEGDSLARSGEPGDLHQALSHFERAVSLDPQFDLAWSAIAGEHLLLGLYFEAPRDHIPQARLYAERALKINPSLGEAHGSLGLIHLVYDWKPAAAEAEMTAAGAEEAAMSTLSCTAHLIEGAGKPRAAEELLSRMLTYDPGSASLIAELGCVNYYRGDYSAALRHYRQALAADPRSPVPYWGIGKTLVAQHNYAEAITVLTTFKQKNGFEPPLLTAERGYALGSSGRRHDALAVVQELAERGKHSFIDPYFVAIIYASMNDREEAFAWLDKAFEARSTFMISLLSEPKWEPLRSDPRFQKLILRMLDSKAD</sequence>
<protein>
    <submittedName>
        <fullName evidence="3">Tetratricopeptide repeat protein</fullName>
    </submittedName>
</protein>
<proteinExistence type="predicted"/>
<dbReference type="InterPro" id="IPR011990">
    <property type="entry name" value="TPR-like_helical_dom_sf"/>
</dbReference>